<evidence type="ECO:0000256" key="3">
    <source>
        <dbReference type="ARBA" id="ARBA00023015"/>
    </source>
</evidence>
<dbReference type="GO" id="GO:0006351">
    <property type="term" value="P:DNA-templated transcription"/>
    <property type="evidence" value="ECO:0007669"/>
    <property type="project" value="InterPro"/>
</dbReference>
<dbReference type="PANTHER" id="PTHR47660">
    <property type="entry name" value="TRANSCRIPTION FACTOR WITH C2H2 AND ZN(2)-CYS(6) DNA BINDING DOMAIN (EUROFUNG)-RELATED-RELATED"/>
    <property type="match status" value="1"/>
</dbReference>
<name>A0A6V8HIP6_TALPI</name>
<evidence type="ECO:0000256" key="2">
    <source>
        <dbReference type="ARBA" id="ARBA00022833"/>
    </source>
</evidence>
<accession>A0A6V8HIP6</accession>
<dbReference type="Proteomes" id="UP000053095">
    <property type="component" value="Unassembled WGS sequence"/>
</dbReference>
<dbReference type="GO" id="GO:0003677">
    <property type="term" value="F:DNA binding"/>
    <property type="evidence" value="ECO:0007669"/>
    <property type="project" value="InterPro"/>
</dbReference>
<evidence type="ECO:0000256" key="4">
    <source>
        <dbReference type="ARBA" id="ARBA00023163"/>
    </source>
</evidence>
<protein>
    <recommendedName>
        <fullName evidence="6">Xylanolytic transcriptional activator regulatory domain-containing protein</fullName>
    </recommendedName>
</protein>
<sequence>MPPVIPLTGLSPRHEDQLPEHQMGIYREVNEIPAFFEQVMLPPGTSPWPGFQGVQQPRGVFDFMCDPEFTSPDGGLFNFDTIADLDIILGSGASPVTANLDPGAPIDDQNAKQRVAAFRRSLWLWIPEKNQNGFSDEAHIPLEDGDMIASISRLHRSRLESLNIRGKLTVQSRDNIFRLIISTARSQLSVPSFPSAESLDALIKIGISKRTETDAWIHPYTLFRQDPRPELLTALVAAGCVCCGISPINKTGVLLLEILRVSLAQLAEHDNSVLRDLQYFQASMMWLDIGIFCGHKRKMQIAESHLQPLCTALRRAGAFDRSFYSQFTSYPDLSEETLDETWNDWIKQESWKRLAYHLFEHDAEVTAAMNRPPLTSYTEFTLPFPSSRELWLAPTAAAWKHLLVTKYANSKPSTLSLRELLADPSILNHLPVNVDMVVCKSSLLHGLMSQVWEFRQQALLIPNRQSERGALTQLWLKSRQEDLSISIQAAKTDMINRPAIATLLAEFATMYLHINLDSIQRFAGQFGELEAREEYPRLRDWSVTREARTAIWHAGQVLCAARQVPPFQLRGFDVLSIYHATLVLWLFGLLQCVGKRRDALNLPPGSTSGGGQQTEPLIALDGPENEFTKAFVNGAVGQPGLTYYSAGPEGAHVSMSIQLCSPHLVMEVARQVLEGNCMGSEDNLPPLVGNLCNLIRELGDLS</sequence>
<feature type="domain" description="Xylanolytic transcriptional activator regulatory" evidence="6">
    <location>
        <begin position="218"/>
        <end position="443"/>
    </location>
</feature>
<organism evidence="7 8">
    <name type="scientific">Talaromyces pinophilus</name>
    <name type="common">Penicillium pinophilum</name>
    <dbReference type="NCBI Taxonomy" id="128442"/>
    <lineage>
        <taxon>Eukaryota</taxon>
        <taxon>Fungi</taxon>
        <taxon>Dikarya</taxon>
        <taxon>Ascomycota</taxon>
        <taxon>Pezizomycotina</taxon>
        <taxon>Eurotiomycetes</taxon>
        <taxon>Eurotiomycetidae</taxon>
        <taxon>Eurotiales</taxon>
        <taxon>Trichocomaceae</taxon>
        <taxon>Talaromyces</taxon>
        <taxon>Talaromyces sect. Talaromyces</taxon>
    </lineage>
</organism>
<keyword evidence="3" id="KW-0805">Transcription regulation</keyword>
<evidence type="ECO:0000259" key="6">
    <source>
        <dbReference type="Pfam" id="PF04082"/>
    </source>
</evidence>
<keyword evidence="5" id="KW-0539">Nucleus</keyword>
<evidence type="ECO:0000256" key="1">
    <source>
        <dbReference type="ARBA" id="ARBA00022723"/>
    </source>
</evidence>
<dbReference type="AlphaFoldDB" id="A0A6V8HIP6"/>
<dbReference type="InterPro" id="IPR007219">
    <property type="entry name" value="XnlR_reg_dom"/>
</dbReference>
<dbReference type="Pfam" id="PF04082">
    <property type="entry name" value="Fungal_trans"/>
    <property type="match status" value="1"/>
</dbReference>
<keyword evidence="2" id="KW-0862">Zinc</keyword>
<dbReference type="PANTHER" id="PTHR47660:SF8">
    <property type="entry name" value="TRANSCRIPTION FACTOR WITH C2H2 AND ZN(2)-CYS(6) DNA BINDING DOMAIN (EUROFUNG)"/>
    <property type="match status" value="1"/>
</dbReference>
<keyword evidence="8" id="KW-1185">Reference proteome</keyword>
<evidence type="ECO:0000313" key="8">
    <source>
        <dbReference type="Proteomes" id="UP000053095"/>
    </source>
</evidence>
<gene>
    <name evidence="7" type="ORF">TCE0_042r15027</name>
</gene>
<dbReference type="GO" id="GO:0008270">
    <property type="term" value="F:zinc ion binding"/>
    <property type="evidence" value="ECO:0007669"/>
    <property type="project" value="InterPro"/>
</dbReference>
<dbReference type="CDD" id="cd12148">
    <property type="entry name" value="fungal_TF_MHR"/>
    <property type="match status" value="1"/>
</dbReference>
<keyword evidence="4" id="KW-0804">Transcription</keyword>
<reference evidence="8" key="1">
    <citation type="journal article" date="2015" name="Genome Announc.">
        <title>Draft genome sequence of Talaromyces cellulolyticus strain Y-94, a source of lignocellulosic biomass-degrading enzymes.</title>
        <authorList>
            <person name="Fujii T."/>
            <person name="Koike H."/>
            <person name="Sawayama S."/>
            <person name="Yano S."/>
            <person name="Inoue H."/>
        </authorList>
    </citation>
    <scope>NUCLEOTIDE SEQUENCE [LARGE SCALE GENOMIC DNA]</scope>
    <source>
        <strain evidence="8">Y-94</strain>
    </source>
</reference>
<evidence type="ECO:0000256" key="5">
    <source>
        <dbReference type="ARBA" id="ARBA00023242"/>
    </source>
</evidence>
<proteinExistence type="predicted"/>
<keyword evidence="1" id="KW-0479">Metal-binding</keyword>
<comment type="caution">
    <text evidence="7">The sequence shown here is derived from an EMBL/GenBank/DDBJ whole genome shotgun (WGS) entry which is preliminary data.</text>
</comment>
<evidence type="ECO:0000313" key="7">
    <source>
        <dbReference type="EMBL" id="GAM41706.1"/>
    </source>
</evidence>
<dbReference type="EMBL" id="DF933838">
    <property type="protein sequence ID" value="GAM41706.1"/>
    <property type="molecule type" value="Genomic_DNA"/>
</dbReference>